<keyword evidence="2" id="KW-1185">Reference proteome</keyword>
<accession>A0ABU1ANC1</accession>
<dbReference type="Proteomes" id="UP001243717">
    <property type="component" value="Unassembled WGS sequence"/>
</dbReference>
<gene>
    <name evidence="1" type="ORF">QEH59_17365</name>
</gene>
<evidence type="ECO:0000313" key="1">
    <source>
        <dbReference type="EMBL" id="MDQ8196207.1"/>
    </source>
</evidence>
<protein>
    <submittedName>
        <fullName evidence="1">Uncharacterized protein</fullName>
    </submittedName>
</protein>
<proteinExistence type="predicted"/>
<sequence>MKSLLSTLCLNLGLSKLATRIDSAVNRSVEQKSVNAAMPTCLPTVEGVSV</sequence>
<comment type="caution">
    <text evidence="1">The sequence shown here is derived from an EMBL/GenBank/DDBJ whole genome shotgun (WGS) entry which is preliminary data.</text>
</comment>
<reference evidence="1 2" key="1">
    <citation type="submission" date="2023-04" db="EMBL/GenBank/DDBJ databases">
        <title>A novel bacteria isolated from coastal sediment.</title>
        <authorList>
            <person name="Liu X.-J."/>
            <person name="Du Z.-J."/>
        </authorList>
    </citation>
    <scope>NUCLEOTIDE SEQUENCE [LARGE SCALE GENOMIC DNA]</scope>
    <source>
        <strain evidence="1 2">SDUM461004</strain>
    </source>
</reference>
<dbReference type="EMBL" id="JARXIC010000053">
    <property type="protein sequence ID" value="MDQ8196207.1"/>
    <property type="molecule type" value="Genomic_DNA"/>
</dbReference>
<organism evidence="1 2">
    <name type="scientific">Thalassobacterium sedimentorum</name>
    <dbReference type="NCBI Taxonomy" id="3041258"/>
    <lineage>
        <taxon>Bacteria</taxon>
        <taxon>Pseudomonadati</taxon>
        <taxon>Verrucomicrobiota</taxon>
        <taxon>Opitutia</taxon>
        <taxon>Puniceicoccales</taxon>
        <taxon>Coraliomargaritaceae</taxon>
        <taxon>Thalassobacterium</taxon>
    </lineage>
</organism>
<name>A0ABU1ANC1_9BACT</name>
<evidence type="ECO:0000313" key="2">
    <source>
        <dbReference type="Proteomes" id="UP001243717"/>
    </source>
</evidence>